<evidence type="ECO:0000256" key="3">
    <source>
        <dbReference type="PROSITE-ProRule" id="PRU00339"/>
    </source>
</evidence>
<evidence type="ECO:0000313" key="6">
    <source>
        <dbReference type="Proteomes" id="UP000799302"/>
    </source>
</evidence>
<dbReference type="PANTHER" id="PTHR16193:SF0">
    <property type="entry name" value="TETRATRICOPEPTIDE REPEAT PROTEIN 27"/>
    <property type="match status" value="1"/>
</dbReference>
<dbReference type="InterPro" id="IPR011990">
    <property type="entry name" value="TPR-like_helical_dom_sf"/>
</dbReference>
<keyword evidence="1" id="KW-0677">Repeat</keyword>
<organism evidence="5 6">
    <name type="scientific">Microthyrium microscopicum</name>
    <dbReference type="NCBI Taxonomy" id="703497"/>
    <lineage>
        <taxon>Eukaryota</taxon>
        <taxon>Fungi</taxon>
        <taxon>Dikarya</taxon>
        <taxon>Ascomycota</taxon>
        <taxon>Pezizomycotina</taxon>
        <taxon>Dothideomycetes</taxon>
        <taxon>Dothideomycetes incertae sedis</taxon>
        <taxon>Microthyriales</taxon>
        <taxon>Microthyriaceae</taxon>
        <taxon>Microthyrium</taxon>
    </lineage>
</organism>
<dbReference type="PANTHER" id="PTHR16193">
    <property type="entry name" value="TETRATRICOPEPTIDE REPEAT PROTEIN 27"/>
    <property type="match status" value="1"/>
</dbReference>
<dbReference type="SMART" id="SM00028">
    <property type="entry name" value="TPR"/>
    <property type="match status" value="2"/>
</dbReference>
<evidence type="ECO:0000256" key="1">
    <source>
        <dbReference type="ARBA" id="ARBA00022737"/>
    </source>
</evidence>
<feature type="repeat" description="TPR" evidence="3">
    <location>
        <begin position="526"/>
        <end position="559"/>
    </location>
</feature>
<evidence type="ECO:0000313" key="5">
    <source>
        <dbReference type="EMBL" id="KAF2668438.1"/>
    </source>
</evidence>
<protein>
    <submittedName>
        <fullName evidence="5">TPR-like protein</fullName>
    </submittedName>
</protein>
<feature type="non-terminal residue" evidence="5">
    <location>
        <position position="836"/>
    </location>
</feature>
<feature type="non-terminal residue" evidence="5">
    <location>
        <position position="1"/>
    </location>
</feature>
<dbReference type="AlphaFoldDB" id="A0A6A6UBF2"/>
<dbReference type="InterPro" id="IPR019734">
    <property type="entry name" value="TPR_rpt"/>
</dbReference>
<dbReference type="Pfam" id="PF13181">
    <property type="entry name" value="TPR_8"/>
    <property type="match status" value="1"/>
</dbReference>
<accession>A0A6A6UBF2</accession>
<dbReference type="Proteomes" id="UP000799302">
    <property type="component" value="Unassembled WGS sequence"/>
</dbReference>
<keyword evidence="6" id="KW-1185">Reference proteome</keyword>
<dbReference type="OrthoDB" id="1936594at2759"/>
<name>A0A6A6UBF2_9PEZI</name>
<proteinExistence type="predicted"/>
<keyword evidence="2 3" id="KW-0802">TPR repeat</keyword>
<dbReference type="PROSITE" id="PS50005">
    <property type="entry name" value="TPR"/>
    <property type="match status" value="1"/>
</dbReference>
<dbReference type="Gene3D" id="1.25.40.10">
    <property type="entry name" value="Tetratricopeptide repeat domain"/>
    <property type="match status" value="1"/>
</dbReference>
<reference evidence="5" key="1">
    <citation type="journal article" date="2020" name="Stud. Mycol.">
        <title>101 Dothideomycetes genomes: a test case for predicting lifestyles and emergence of pathogens.</title>
        <authorList>
            <person name="Haridas S."/>
            <person name="Albert R."/>
            <person name="Binder M."/>
            <person name="Bloem J."/>
            <person name="Labutti K."/>
            <person name="Salamov A."/>
            <person name="Andreopoulos B."/>
            <person name="Baker S."/>
            <person name="Barry K."/>
            <person name="Bills G."/>
            <person name="Bluhm B."/>
            <person name="Cannon C."/>
            <person name="Castanera R."/>
            <person name="Culley D."/>
            <person name="Daum C."/>
            <person name="Ezra D."/>
            <person name="Gonzalez J."/>
            <person name="Henrissat B."/>
            <person name="Kuo A."/>
            <person name="Liang C."/>
            <person name="Lipzen A."/>
            <person name="Lutzoni F."/>
            <person name="Magnuson J."/>
            <person name="Mondo S."/>
            <person name="Nolan M."/>
            <person name="Ohm R."/>
            <person name="Pangilinan J."/>
            <person name="Park H.-J."/>
            <person name="Ramirez L."/>
            <person name="Alfaro M."/>
            <person name="Sun H."/>
            <person name="Tritt A."/>
            <person name="Yoshinaga Y."/>
            <person name="Zwiers L.-H."/>
            <person name="Turgeon B."/>
            <person name="Goodwin S."/>
            <person name="Spatafora J."/>
            <person name="Crous P."/>
            <person name="Grigoriev I."/>
        </authorList>
    </citation>
    <scope>NUCLEOTIDE SEQUENCE</scope>
    <source>
        <strain evidence="5">CBS 115976</strain>
    </source>
</reference>
<dbReference type="SUPFAM" id="SSF48452">
    <property type="entry name" value="TPR-like"/>
    <property type="match status" value="1"/>
</dbReference>
<dbReference type="InterPro" id="IPR044244">
    <property type="entry name" value="TTC27/Emw1"/>
</dbReference>
<gene>
    <name evidence="5" type="ORF">BT63DRAFT_360170</name>
</gene>
<sequence length="836" mass="93184">AALGAFIQSNVTGPPLDFSIENTLFEAKTAADPIQQKEIKKKLAESLVVDGAAPYRLAPHLALFGLAKVILISPSIIAHVPSSNWLRLRTNFIHQRLLSEKAISLQSALFEDIKNVQSHLSSTTANASNTDIKAAFLLEKAAIEIYHDQDQEARKTLVEAVKERHFEFALTGLLGKRTKFQQRETSQLVVLARSAGDKPVHEKDSKEAVPKALDLNDDTLLESISFSDKKISPEFQEEDGLAQSLKEGDTEKQPLESLDAIILLLTAASITNTSPNDGLTREETAPYAIRVIEGGSSNWQVYTQALLLRSRVEGYKSRTVERGLLQLQALVDQVIAETTVSADATQPSVTTFLPRPTTDEESASPAERLQYVFQLASPTRWELEAELAARWVNLGGLKTALEIYERLEMWPEVALCWAGIERDDKARQIIRRQLFLATGGDDSVVDDTEKWEGKERDPLPLDAPRLYCILGDLDKDPAMYERAWVISKSRYHRAQRSLGRYWFGLREYAKAVLAFSKAVKVRQVDHATWFAMGCALLELDQFSKAVEVFTRAVQLDNEDAESWSNLAVALLNLDPNDHPKTDSIPPPTDDSTDTDETTNPTSTDIDPQRHIRDALNALKQAAKLKRENFRIWSNMLTVSATLRPPSYPDIISAQQRIIDLRGNADGEKCLDIQILRLLVDHLTGVPYATADTSRPGLSRSVCTLFDRSITPLITASADLWALVAHLALWRDKLTSALEAREKAWRATTVQPGWEFGTEEQWNAVVDATLTLVEAYRELGPRERTEGLSAGSGELVMKDWKFKARSAVRGIMGRGKGAWEDTEGWERLKNAGEDLRG</sequence>
<dbReference type="EMBL" id="MU004236">
    <property type="protein sequence ID" value="KAF2668438.1"/>
    <property type="molecule type" value="Genomic_DNA"/>
</dbReference>
<evidence type="ECO:0000256" key="2">
    <source>
        <dbReference type="ARBA" id="ARBA00022803"/>
    </source>
</evidence>
<feature type="region of interest" description="Disordered" evidence="4">
    <location>
        <begin position="574"/>
        <end position="608"/>
    </location>
</feature>
<evidence type="ECO:0000256" key="4">
    <source>
        <dbReference type="SAM" id="MobiDB-lite"/>
    </source>
</evidence>